<keyword evidence="6" id="KW-1185">Reference proteome</keyword>
<name>F0TBW5_METLA</name>
<evidence type="ECO:0000256" key="1">
    <source>
        <dbReference type="ARBA" id="ARBA00023015"/>
    </source>
</evidence>
<accession>F0TBW5</accession>
<protein>
    <submittedName>
        <fullName evidence="5">Regulatory protein MarR</fullName>
    </submittedName>
</protein>
<sequence>MHEILDDNSTVRLLTRSSNLLKKKLAVDLVDFDISPEQWAILTRVHGMEGSNQKNLAETSSKDRAAVTRILNILEDKGLVERKHSSYDKREFLIYLTSDGHKMYKETSEIISESLEEINSILDSAELKNMRQSLIKLISNLEDLTEK</sequence>
<dbReference type="InterPro" id="IPR036388">
    <property type="entry name" value="WH-like_DNA-bd_sf"/>
</dbReference>
<dbReference type="GO" id="GO:0003677">
    <property type="term" value="F:DNA binding"/>
    <property type="evidence" value="ECO:0007669"/>
    <property type="project" value="UniProtKB-KW"/>
</dbReference>
<keyword evidence="2" id="KW-0238">DNA-binding</keyword>
<dbReference type="eggNOG" id="arCOG03177">
    <property type="taxonomic scope" value="Archaea"/>
</dbReference>
<dbReference type="SUPFAM" id="SSF46785">
    <property type="entry name" value="Winged helix' DNA-binding domain"/>
    <property type="match status" value="1"/>
</dbReference>
<keyword evidence="3" id="KW-0804">Transcription</keyword>
<dbReference type="GeneID" id="10278550"/>
<organism evidence="5 6">
    <name type="scientific">Methanobacterium lacus (strain AL-21)</name>
    <dbReference type="NCBI Taxonomy" id="877455"/>
    <lineage>
        <taxon>Archaea</taxon>
        <taxon>Methanobacteriati</taxon>
        <taxon>Methanobacteriota</taxon>
        <taxon>Methanomada group</taxon>
        <taxon>Methanobacteria</taxon>
        <taxon>Methanobacteriales</taxon>
        <taxon>Methanobacteriaceae</taxon>
        <taxon>Methanobacterium</taxon>
    </lineage>
</organism>
<dbReference type="AlphaFoldDB" id="F0TBW5"/>
<dbReference type="InterPro" id="IPR023187">
    <property type="entry name" value="Tscrpt_reg_MarR-type_CS"/>
</dbReference>
<dbReference type="HOGENOM" id="CLU_083287_18_6_2"/>
<dbReference type="PRINTS" id="PR00598">
    <property type="entry name" value="HTHMARR"/>
</dbReference>
<dbReference type="GO" id="GO:0003700">
    <property type="term" value="F:DNA-binding transcription factor activity"/>
    <property type="evidence" value="ECO:0007669"/>
    <property type="project" value="InterPro"/>
</dbReference>
<dbReference type="InterPro" id="IPR000835">
    <property type="entry name" value="HTH_MarR-typ"/>
</dbReference>
<evidence type="ECO:0000313" key="5">
    <source>
        <dbReference type="EMBL" id="ADZ10307.1"/>
    </source>
</evidence>
<dbReference type="PANTHER" id="PTHR42756:SF1">
    <property type="entry name" value="TRANSCRIPTIONAL REPRESSOR OF EMRAB OPERON"/>
    <property type="match status" value="1"/>
</dbReference>
<dbReference type="Gene3D" id="1.10.10.10">
    <property type="entry name" value="Winged helix-like DNA-binding domain superfamily/Winged helix DNA-binding domain"/>
    <property type="match status" value="1"/>
</dbReference>
<proteinExistence type="predicted"/>
<reference evidence="5 6" key="2">
    <citation type="journal article" date="2014" name="Int. J. Syst. Evol. Microbiol.">
        <title>Methanobacterium paludis sp. nov. and a novel strain of Methanobacterium lacus isolated from northern peatlands.</title>
        <authorList>
            <person name="Cadillo-Quiroz H."/>
            <person name="Brauer S.L."/>
            <person name="Goodson N."/>
            <person name="Yavitt J.B."/>
            <person name="Zinder S.H."/>
        </authorList>
    </citation>
    <scope>NUCLEOTIDE SEQUENCE [LARGE SCALE GENOMIC DNA]</scope>
    <source>
        <strain evidence="5 6">AL-21</strain>
    </source>
</reference>
<dbReference type="PROSITE" id="PS01117">
    <property type="entry name" value="HTH_MARR_1"/>
    <property type="match status" value="1"/>
</dbReference>
<keyword evidence="1" id="KW-0805">Transcription regulation</keyword>
<dbReference type="STRING" id="877455.Metbo_2088"/>
<evidence type="ECO:0000256" key="3">
    <source>
        <dbReference type="ARBA" id="ARBA00023163"/>
    </source>
</evidence>
<evidence type="ECO:0000259" key="4">
    <source>
        <dbReference type="PROSITE" id="PS50995"/>
    </source>
</evidence>
<feature type="domain" description="HTH marR-type" evidence="4">
    <location>
        <begin position="7"/>
        <end position="139"/>
    </location>
</feature>
<dbReference type="PROSITE" id="PS50995">
    <property type="entry name" value="HTH_MARR_2"/>
    <property type="match status" value="1"/>
</dbReference>
<reference evidence="6" key="1">
    <citation type="submission" date="2011-02" db="EMBL/GenBank/DDBJ databases">
        <title>Complete sequence of Methanobacterium sp. AL-21.</title>
        <authorList>
            <consortium name="US DOE Joint Genome Institute"/>
            <person name="Lucas S."/>
            <person name="Copeland A."/>
            <person name="Lapidus A."/>
            <person name="Cheng J.-F."/>
            <person name="Goodwin L."/>
            <person name="Pitluck S."/>
            <person name="Chertkov O."/>
            <person name="Detter J.C."/>
            <person name="Han C."/>
            <person name="Tapia R."/>
            <person name="Land M."/>
            <person name="Hauser L."/>
            <person name="Kyrpides N."/>
            <person name="Ivanova N."/>
            <person name="Mikhailova N."/>
            <person name="Pagani I."/>
            <person name="Cadillo-Quiroz H."/>
            <person name="Imachi H."/>
            <person name="Zinder S."/>
            <person name="Liu W."/>
            <person name="Woyke T."/>
        </authorList>
    </citation>
    <scope>NUCLEOTIDE SEQUENCE [LARGE SCALE GENOMIC DNA]</scope>
    <source>
        <strain evidence="6">AL-21</strain>
    </source>
</reference>
<evidence type="ECO:0000313" key="6">
    <source>
        <dbReference type="Proteomes" id="UP000007490"/>
    </source>
</evidence>
<dbReference type="KEGG" id="mel:Metbo_2088"/>
<dbReference type="InterPro" id="IPR036390">
    <property type="entry name" value="WH_DNA-bd_sf"/>
</dbReference>
<dbReference type="Proteomes" id="UP000007490">
    <property type="component" value="Chromosome"/>
</dbReference>
<dbReference type="SMART" id="SM00347">
    <property type="entry name" value="HTH_MARR"/>
    <property type="match status" value="1"/>
</dbReference>
<dbReference type="RefSeq" id="WP_013645658.1">
    <property type="nucleotide sequence ID" value="NC_015216.1"/>
</dbReference>
<dbReference type="PANTHER" id="PTHR42756">
    <property type="entry name" value="TRANSCRIPTIONAL REGULATOR, MARR"/>
    <property type="match status" value="1"/>
</dbReference>
<evidence type="ECO:0000256" key="2">
    <source>
        <dbReference type="ARBA" id="ARBA00023125"/>
    </source>
</evidence>
<dbReference type="EMBL" id="CP002551">
    <property type="protein sequence ID" value="ADZ10307.1"/>
    <property type="molecule type" value="Genomic_DNA"/>
</dbReference>
<dbReference type="Pfam" id="PF01047">
    <property type="entry name" value="MarR"/>
    <property type="match status" value="1"/>
</dbReference>
<gene>
    <name evidence="5" type="ordered locus">Metbo_2088</name>
</gene>
<dbReference type="OrthoDB" id="10712at2157"/>